<feature type="region of interest" description="Disordered" evidence="1">
    <location>
        <begin position="887"/>
        <end position="943"/>
    </location>
</feature>
<dbReference type="PANTHER" id="PTHR37947">
    <property type="entry name" value="BLL2462 PROTEIN"/>
    <property type="match status" value="1"/>
</dbReference>
<dbReference type="Gene3D" id="3.40.50.410">
    <property type="entry name" value="von Willebrand factor, type A domain"/>
    <property type="match status" value="1"/>
</dbReference>
<feature type="compositionally biased region" description="Basic and acidic residues" evidence="1">
    <location>
        <begin position="896"/>
        <end position="911"/>
    </location>
</feature>
<keyword evidence="2" id="KW-0812">Transmembrane</keyword>
<organism evidence="4 5">
    <name type="scientific">Reticulibacter mediterranei</name>
    <dbReference type="NCBI Taxonomy" id="2778369"/>
    <lineage>
        <taxon>Bacteria</taxon>
        <taxon>Bacillati</taxon>
        <taxon>Chloroflexota</taxon>
        <taxon>Ktedonobacteria</taxon>
        <taxon>Ktedonobacterales</taxon>
        <taxon>Reticulibacteraceae</taxon>
        <taxon>Reticulibacter</taxon>
    </lineage>
</organism>
<keyword evidence="2" id="KW-1133">Transmembrane helix</keyword>
<dbReference type="Pfam" id="PF07090">
    <property type="entry name" value="GATase1_like"/>
    <property type="match status" value="1"/>
</dbReference>
<comment type="caution">
    <text evidence="4">The sequence shown here is derived from an EMBL/GenBank/DDBJ whole genome shotgun (WGS) entry which is preliminary data.</text>
</comment>
<keyword evidence="2" id="KW-0472">Membrane</keyword>
<evidence type="ECO:0000259" key="3">
    <source>
        <dbReference type="SMART" id="SM00327"/>
    </source>
</evidence>
<dbReference type="RefSeq" id="WP_220206301.1">
    <property type="nucleotide sequence ID" value="NZ_BNJK01000001.1"/>
</dbReference>
<evidence type="ECO:0000256" key="2">
    <source>
        <dbReference type="SAM" id="Phobius"/>
    </source>
</evidence>
<feature type="domain" description="VWFA" evidence="3">
    <location>
        <begin position="406"/>
        <end position="567"/>
    </location>
</feature>
<dbReference type="Pfam" id="PF00092">
    <property type="entry name" value="VWA"/>
    <property type="match status" value="1"/>
</dbReference>
<dbReference type="AlphaFoldDB" id="A0A8J3N2I8"/>
<dbReference type="InterPro" id="IPR002035">
    <property type="entry name" value="VWF_A"/>
</dbReference>
<dbReference type="Proteomes" id="UP000597444">
    <property type="component" value="Unassembled WGS sequence"/>
</dbReference>
<evidence type="ECO:0000313" key="4">
    <source>
        <dbReference type="EMBL" id="GHO95632.1"/>
    </source>
</evidence>
<accession>A0A8J3N2I8</accession>
<dbReference type="InterPro" id="IPR029062">
    <property type="entry name" value="Class_I_gatase-like"/>
</dbReference>
<evidence type="ECO:0000313" key="5">
    <source>
        <dbReference type="Proteomes" id="UP000597444"/>
    </source>
</evidence>
<reference evidence="4" key="1">
    <citation type="submission" date="2020-10" db="EMBL/GenBank/DDBJ databases">
        <title>Taxonomic study of unclassified bacteria belonging to the class Ktedonobacteria.</title>
        <authorList>
            <person name="Yabe S."/>
            <person name="Wang C.M."/>
            <person name="Zheng Y."/>
            <person name="Sakai Y."/>
            <person name="Cavaletti L."/>
            <person name="Monciardini P."/>
            <person name="Donadio S."/>
        </authorList>
    </citation>
    <scope>NUCLEOTIDE SEQUENCE</scope>
    <source>
        <strain evidence="4">ID150040</strain>
    </source>
</reference>
<gene>
    <name evidence="4" type="ORF">KSF_056800</name>
</gene>
<evidence type="ECO:0000256" key="1">
    <source>
        <dbReference type="SAM" id="MobiDB-lite"/>
    </source>
</evidence>
<proteinExistence type="predicted"/>
<dbReference type="Gene3D" id="3.40.50.880">
    <property type="match status" value="2"/>
</dbReference>
<feature type="domain" description="VWFA" evidence="3">
    <location>
        <begin position="65"/>
        <end position="221"/>
    </location>
</feature>
<dbReference type="Pfam" id="PF13519">
    <property type="entry name" value="VWA_2"/>
    <property type="match status" value="1"/>
</dbReference>
<dbReference type="InterPro" id="IPR036465">
    <property type="entry name" value="vWFA_dom_sf"/>
</dbReference>
<feature type="transmembrane region" description="Helical" evidence="2">
    <location>
        <begin position="815"/>
        <end position="836"/>
    </location>
</feature>
<feature type="transmembrane region" description="Helical" evidence="2">
    <location>
        <begin position="36"/>
        <end position="59"/>
    </location>
</feature>
<dbReference type="CDD" id="cd00198">
    <property type="entry name" value="vWFA"/>
    <property type="match status" value="1"/>
</dbReference>
<dbReference type="SUPFAM" id="SSF52317">
    <property type="entry name" value="Class I glutamine amidotransferase-like"/>
    <property type="match status" value="1"/>
</dbReference>
<keyword evidence="5" id="KW-1185">Reference proteome</keyword>
<dbReference type="InterPro" id="IPR010768">
    <property type="entry name" value="GATase1-like"/>
</dbReference>
<dbReference type="EMBL" id="BNJK01000001">
    <property type="protein sequence ID" value="GHO95632.1"/>
    <property type="molecule type" value="Genomic_DNA"/>
</dbReference>
<sequence>MLTFEQPFLLLLLLPVGALVYLTWRRMSLPFSAPQRRLILACRLALFTLVIAALAGASWSQPISRQTTIFVGDISSSTAGQRTFIEQWINSAIQHKRPDDQVGIIATGSNALVEQSVQSHVDFSHFESTPDTNYTDLAAGLRLASAIMPSDSMRHVVLLTDGQQNLEDAMQEAQLLQQQGIRLDIVPLPAAKNVEARINDISAPTEVRTNERFVLHVKLYTNVAQTSTLRVYLDQKLISQQKVTLAVGEQEVSINLLAPPPGFHTYRVTLEAGADTIAQNNEAATYVNVQGPPRVLVVEGKPGSGQNIIAALKATKIDVTVGTPNDVPTTLDGLAPYSAVILADVPALALGNTRMATLQAYVRDLGRGLVVSGGENSYSLGGYTNTPLEQTLPVSMDVPQHKDTPSIAVVLIVESLESDITVNISKEAAKGVVNLLTPRDQVGISSAYGSLTIPMQYVKDKASIDKQIDSMNPDDPGSYNPDLSNAEQVLLHTNAKIKHVILLGDGDAFDNYAPQVMKMAKENITVSTVETNAASVDELNTMINIANWGRGRFYRADDPSSIPQVLLKETERAARRTVINESFVPAVVTQHPVLTGLNTLPDLNGYVATTPKPNAQMVLVSHRDDPVLAVWQYGLGRVVAWTSDALGLWTGHWLQWKEDAHWWANLVTWTLPSPDSALNINSKVINGRGHLTVDLPANTAANAGNKQQVQARIVPPNYLDNPGASNQTVNLQPTAPQRWEGDFPVPQPGAYLIQVTWKDQKGSGQLQATTGMIVPYSPEFKTVGTDTQFLKRLAQAGGGSLLNPNDIAAAFSQNLMPVTAALPITFLLLALAALLLPIDIATRRLSNLEFLTLGYRWLMGLLNPAAKTIATSAGQLTEGALGTSLGTLRTQRKARRGEALRQMRQVSKEPPRTGTSSVKETRETPPATPVATSTATETKSDVSVAEQLLEAKRKRGSKKSSS</sequence>
<dbReference type="PANTHER" id="PTHR37947:SF2">
    <property type="entry name" value="VON WILLEBRAND FACTOR TYPE A"/>
    <property type="match status" value="1"/>
</dbReference>
<protein>
    <submittedName>
        <fullName evidence="4">VWA domain-containing protein</fullName>
    </submittedName>
</protein>
<name>A0A8J3N2I8_9CHLR</name>
<feature type="transmembrane region" description="Helical" evidence="2">
    <location>
        <begin position="6"/>
        <end position="24"/>
    </location>
</feature>
<dbReference type="SUPFAM" id="SSF53300">
    <property type="entry name" value="vWA-like"/>
    <property type="match status" value="2"/>
</dbReference>
<dbReference type="SMART" id="SM00327">
    <property type="entry name" value="VWA"/>
    <property type="match status" value="2"/>
</dbReference>